<dbReference type="SUPFAM" id="SSF55729">
    <property type="entry name" value="Acyl-CoA N-acyltransferases (Nat)"/>
    <property type="match status" value="1"/>
</dbReference>
<dbReference type="EMBL" id="BSRX01000012">
    <property type="protein sequence ID" value="GLW54470.1"/>
    <property type="molecule type" value="Genomic_DNA"/>
</dbReference>
<proteinExistence type="predicted"/>
<dbReference type="AlphaFoldDB" id="A0A9W6PEF6"/>
<reference evidence="2" key="1">
    <citation type="submission" date="2023-02" db="EMBL/GenBank/DDBJ databases">
        <title>Kitasatospora phosalacinea NBRC 14362.</title>
        <authorList>
            <person name="Ichikawa N."/>
            <person name="Sato H."/>
            <person name="Tonouchi N."/>
        </authorList>
    </citation>
    <scope>NUCLEOTIDE SEQUENCE</scope>
    <source>
        <strain evidence="2">NBRC 14362</strain>
    </source>
</reference>
<dbReference type="Pfam" id="PF12746">
    <property type="entry name" value="GNAT_acetyltran"/>
    <property type="match status" value="1"/>
</dbReference>
<accession>A0A9W6PEF6</accession>
<protein>
    <recommendedName>
        <fullName evidence="1">N-acetyltransferase domain-containing protein</fullName>
    </recommendedName>
</protein>
<evidence type="ECO:0000313" key="3">
    <source>
        <dbReference type="Proteomes" id="UP001165143"/>
    </source>
</evidence>
<sequence length="207" mass="21617">MVSPRSGLCPPGWVGLLTLGGAVLATAPDARRAELLRTVLHSCPEAARDTARLRAALPVGRILGPAALAYLAPDAFTPPPSTPEGVRQLPPDHPALSELTARVTAEERDEADLGDITSPAFAVLRGERVLAACGYRTWPYGTAQFSVLTAPGARGRGLARTAAAAAAAHALAAGLLPQWRARVPASRRVAARLGFRELGTQLSVEVR</sequence>
<evidence type="ECO:0000313" key="2">
    <source>
        <dbReference type="EMBL" id="GLW54470.1"/>
    </source>
</evidence>
<gene>
    <name evidence="2" type="ORF">Kpho01_24810</name>
</gene>
<feature type="domain" description="N-acetyltransferase" evidence="1">
    <location>
        <begin position="84"/>
        <end position="207"/>
    </location>
</feature>
<dbReference type="Proteomes" id="UP001165143">
    <property type="component" value="Unassembled WGS sequence"/>
</dbReference>
<dbReference type="InterPro" id="IPR000182">
    <property type="entry name" value="GNAT_dom"/>
</dbReference>
<organism evidence="2 3">
    <name type="scientific">Kitasatospora phosalacinea</name>
    <dbReference type="NCBI Taxonomy" id="2065"/>
    <lineage>
        <taxon>Bacteria</taxon>
        <taxon>Bacillati</taxon>
        <taxon>Actinomycetota</taxon>
        <taxon>Actinomycetes</taxon>
        <taxon>Kitasatosporales</taxon>
        <taxon>Streptomycetaceae</taxon>
        <taxon>Kitasatospora</taxon>
    </lineage>
</organism>
<name>A0A9W6PEF6_9ACTN</name>
<dbReference type="PROSITE" id="PS51186">
    <property type="entry name" value="GNAT"/>
    <property type="match status" value="1"/>
</dbReference>
<evidence type="ECO:0000259" key="1">
    <source>
        <dbReference type="PROSITE" id="PS51186"/>
    </source>
</evidence>
<dbReference type="InterPro" id="IPR027365">
    <property type="entry name" value="GNAT_acetyltra_YdfB-like"/>
</dbReference>
<dbReference type="GO" id="GO:0016747">
    <property type="term" value="F:acyltransferase activity, transferring groups other than amino-acyl groups"/>
    <property type="evidence" value="ECO:0007669"/>
    <property type="project" value="InterPro"/>
</dbReference>
<comment type="caution">
    <text evidence="2">The sequence shown here is derived from an EMBL/GenBank/DDBJ whole genome shotgun (WGS) entry which is preliminary data.</text>
</comment>
<dbReference type="InterPro" id="IPR016181">
    <property type="entry name" value="Acyl_CoA_acyltransferase"/>
</dbReference>
<dbReference type="Gene3D" id="3.40.630.30">
    <property type="match status" value="1"/>
</dbReference>